<keyword evidence="7" id="KW-1185">Reference proteome</keyword>
<gene>
    <name evidence="6" type="ORF">D9Q98_003689</name>
</gene>
<dbReference type="PROSITE" id="PS50865">
    <property type="entry name" value="ZF_MYND_2"/>
    <property type="match status" value="1"/>
</dbReference>
<evidence type="ECO:0000256" key="1">
    <source>
        <dbReference type="ARBA" id="ARBA00022723"/>
    </source>
</evidence>
<accession>A0A9D4TT83</accession>
<dbReference type="Gene3D" id="6.10.140.2220">
    <property type="match status" value="1"/>
</dbReference>
<dbReference type="OrthoDB" id="265717at2759"/>
<evidence type="ECO:0000256" key="2">
    <source>
        <dbReference type="ARBA" id="ARBA00022771"/>
    </source>
</evidence>
<keyword evidence="3" id="KW-0862">Zinc</keyword>
<evidence type="ECO:0000313" key="7">
    <source>
        <dbReference type="Proteomes" id="UP001055712"/>
    </source>
</evidence>
<evidence type="ECO:0000256" key="4">
    <source>
        <dbReference type="PROSITE-ProRule" id="PRU00134"/>
    </source>
</evidence>
<sequence>MAPAAALAVATVVAEVCNMDTSKPPSNDFLNRINGLWGQLDRTMAGSPDVETVMAVERAIETGAGQLSALGIRLAAVVRRGNAAAVTAIEQQLTLACTLAANLATRASKYHLVRAAPALCRCVTLPLEFGHAVLARAASNGSKNTAAILESQARLLTFLVGPHLGHRALAAQLAAPEALLAWLSAAASTTLALQGPMQDTGLRLEMQIFFAGLAVIMFVDNVFQPHYLALQRDSGLQHSLVQVLVPALHTAATAMQLPPDRRPGNLRWDALEQILVALLSEPLFDTFLEQLESSSCGGFSRYALRMLQSTCQLIAAAPSSCPVELTSSKFAALWHNLAALLGMTCSNQQHQQQERGTAVPDAQRQKAVRLLLQALSRLPTALRLASGHCVLDGWCTILRTMHRLSVQEPEQSASHSSAAANGVCGYHTIDSLADLPALCLAGTALLRALPHAVTVSALADQQKQAEEQPDLGLVGGALEIAYVVCSIVDEIATYCGTLASGGPWSAADSAAAGEALWQLHTALCRCIHSIAAGSLATAAMPVTVLSFVLNAAACVSAATPATADGTAACGARHLLVMSVAQAEAVLAAVNSGQPAPADEEVVEALLIAIRHGPAALAGSPPVQQALQRLAEKLGTADEGSAAAASLHAASLQREPQPGDGLELAQVAFTRSCAYLRCANLAGEGGPAAGQGAGSQRCSKCRVAWYCGTACSHADWRAGHRRVCRALGAARLAEQERVG</sequence>
<reference evidence="6" key="2">
    <citation type="submission" date="2020-11" db="EMBL/GenBank/DDBJ databases">
        <authorList>
            <person name="Cecchin M."/>
            <person name="Marcolungo L."/>
            <person name="Rossato M."/>
            <person name="Girolomoni L."/>
            <person name="Cosentino E."/>
            <person name="Cuine S."/>
            <person name="Li-Beisson Y."/>
            <person name="Delledonne M."/>
            <person name="Ballottari M."/>
        </authorList>
    </citation>
    <scope>NUCLEOTIDE SEQUENCE</scope>
    <source>
        <strain evidence="6">211/11P</strain>
        <tissue evidence="6">Whole cell</tissue>
    </source>
</reference>
<reference evidence="6" key="1">
    <citation type="journal article" date="2019" name="Plant J.">
        <title>Chlorella vulgaris genome assembly and annotation reveals the molecular basis for metabolic acclimation to high light conditions.</title>
        <authorList>
            <person name="Cecchin M."/>
            <person name="Marcolungo L."/>
            <person name="Rossato M."/>
            <person name="Girolomoni L."/>
            <person name="Cosentino E."/>
            <person name="Cuine S."/>
            <person name="Li-Beisson Y."/>
            <person name="Delledonne M."/>
            <person name="Ballottari M."/>
        </authorList>
    </citation>
    <scope>NUCLEOTIDE SEQUENCE</scope>
    <source>
        <strain evidence="6">211/11P</strain>
    </source>
</reference>
<keyword evidence="2 4" id="KW-0863">Zinc-finger</keyword>
<proteinExistence type="predicted"/>
<dbReference type="SUPFAM" id="SSF144232">
    <property type="entry name" value="HIT/MYND zinc finger-like"/>
    <property type="match status" value="1"/>
</dbReference>
<evidence type="ECO:0000313" key="6">
    <source>
        <dbReference type="EMBL" id="KAI3433887.1"/>
    </source>
</evidence>
<evidence type="ECO:0000256" key="3">
    <source>
        <dbReference type="ARBA" id="ARBA00022833"/>
    </source>
</evidence>
<feature type="domain" description="MYND-type" evidence="5">
    <location>
        <begin position="674"/>
        <end position="723"/>
    </location>
</feature>
<dbReference type="Pfam" id="PF01753">
    <property type="entry name" value="zf-MYND"/>
    <property type="match status" value="1"/>
</dbReference>
<dbReference type="InterPro" id="IPR002893">
    <property type="entry name" value="Znf_MYND"/>
</dbReference>
<comment type="caution">
    <text evidence="6">The sequence shown here is derived from an EMBL/GenBank/DDBJ whole genome shotgun (WGS) entry which is preliminary data.</text>
</comment>
<dbReference type="GO" id="GO:0008270">
    <property type="term" value="F:zinc ion binding"/>
    <property type="evidence" value="ECO:0007669"/>
    <property type="project" value="UniProtKB-KW"/>
</dbReference>
<dbReference type="Proteomes" id="UP001055712">
    <property type="component" value="Unassembled WGS sequence"/>
</dbReference>
<dbReference type="EMBL" id="SIDB01000004">
    <property type="protein sequence ID" value="KAI3433887.1"/>
    <property type="molecule type" value="Genomic_DNA"/>
</dbReference>
<organism evidence="6 7">
    <name type="scientific">Chlorella vulgaris</name>
    <name type="common">Green alga</name>
    <dbReference type="NCBI Taxonomy" id="3077"/>
    <lineage>
        <taxon>Eukaryota</taxon>
        <taxon>Viridiplantae</taxon>
        <taxon>Chlorophyta</taxon>
        <taxon>core chlorophytes</taxon>
        <taxon>Trebouxiophyceae</taxon>
        <taxon>Chlorellales</taxon>
        <taxon>Chlorellaceae</taxon>
        <taxon>Chlorella clade</taxon>
        <taxon>Chlorella</taxon>
    </lineage>
</organism>
<dbReference type="AlphaFoldDB" id="A0A9D4TT83"/>
<keyword evidence="1" id="KW-0479">Metal-binding</keyword>
<protein>
    <recommendedName>
        <fullName evidence="5">MYND-type domain-containing protein</fullName>
    </recommendedName>
</protein>
<name>A0A9D4TT83_CHLVU</name>
<evidence type="ECO:0000259" key="5">
    <source>
        <dbReference type="PROSITE" id="PS50865"/>
    </source>
</evidence>